<keyword evidence="4" id="KW-1185">Reference proteome</keyword>
<organism evidence="3 4">
    <name type="scientific">Oceanobacillus chungangensis</name>
    <dbReference type="NCBI Taxonomy" id="1229152"/>
    <lineage>
        <taxon>Bacteria</taxon>
        <taxon>Bacillati</taxon>
        <taxon>Bacillota</taxon>
        <taxon>Bacilli</taxon>
        <taxon>Bacillales</taxon>
        <taxon>Bacillaceae</taxon>
        <taxon>Oceanobacillus</taxon>
    </lineage>
</organism>
<accession>A0A3D8PG39</accession>
<feature type="transmembrane region" description="Helical" evidence="2">
    <location>
        <begin position="220"/>
        <end position="244"/>
    </location>
</feature>
<evidence type="ECO:0000313" key="4">
    <source>
        <dbReference type="Proteomes" id="UP000256520"/>
    </source>
</evidence>
<dbReference type="AlphaFoldDB" id="A0A3D8PG39"/>
<gene>
    <name evidence="3" type="ORF">CWR45_18700</name>
</gene>
<feature type="compositionally biased region" description="Polar residues" evidence="1">
    <location>
        <begin position="34"/>
        <end position="43"/>
    </location>
</feature>
<proteinExistence type="predicted"/>
<dbReference type="RefSeq" id="WP_115751374.1">
    <property type="nucleotide sequence ID" value="NZ_PIOD01000029.1"/>
</dbReference>
<reference evidence="4" key="1">
    <citation type="submission" date="2017-11" db="EMBL/GenBank/DDBJ databases">
        <authorList>
            <person name="Zhu W."/>
        </authorList>
    </citation>
    <scope>NUCLEOTIDE SEQUENCE [LARGE SCALE GENOMIC DNA]</scope>
    <source>
        <strain evidence="4">CAU 1051</strain>
    </source>
</reference>
<evidence type="ECO:0000256" key="2">
    <source>
        <dbReference type="SAM" id="Phobius"/>
    </source>
</evidence>
<protein>
    <recommendedName>
        <fullName evidence="5">Zinc ribbon domain-containing protein</fullName>
    </recommendedName>
</protein>
<feature type="transmembrane region" description="Helical" evidence="2">
    <location>
        <begin position="128"/>
        <end position="150"/>
    </location>
</feature>
<evidence type="ECO:0000256" key="1">
    <source>
        <dbReference type="SAM" id="MobiDB-lite"/>
    </source>
</evidence>
<feature type="transmembrane region" description="Helical" evidence="2">
    <location>
        <begin position="190"/>
        <end position="208"/>
    </location>
</feature>
<feature type="compositionally biased region" description="Basic and acidic residues" evidence="1">
    <location>
        <begin position="44"/>
        <end position="56"/>
    </location>
</feature>
<keyword evidence="2" id="KW-0472">Membrane</keyword>
<dbReference type="EMBL" id="PIOD01000029">
    <property type="protein sequence ID" value="RDW15050.1"/>
    <property type="molecule type" value="Genomic_DNA"/>
</dbReference>
<feature type="transmembrane region" description="Helical" evidence="2">
    <location>
        <begin position="162"/>
        <end position="184"/>
    </location>
</feature>
<keyword evidence="2" id="KW-1133">Transmembrane helix</keyword>
<comment type="caution">
    <text evidence="3">The sequence shown here is derived from an EMBL/GenBank/DDBJ whole genome shotgun (WGS) entry which is preliminary data.</text>
</comment>
<feature type="region of interest" description="Disordered" evidence="1">
    <location>
        <begin position="34"/>
        <end position="56"/>
    </location>
</feature>
<feature type="transmembrane region" description="Helical" evidence="2">
    <location>
        <begin position="90"/>
        <end position="116"/>
    </location>
</feature>
<name>A0A3D8PG39_9BACI</name>
<evidence type="ECO:0000313" key="3">
    <source>
        <dbReference type="EMBL" id="RDW15050.1"/>
    </source>
</evidence>
<dbReference type="OrthoDB" id="2448863at2"/>
<evidence type="ECO:0008006" key="5">
    <source>
        <dbReference type="Google" id="ProtNLM"/>
    </source>
</evidence>
<sequence length="252" mass="27312">MLCSSCKQETEPGKFCTVCGASLVVEETAATSDPQPINVVSETEQPKKKNPDQSNEFTEKVTAEAKTFWNFVLTFLKKPSAAQNVTGSEWISGIITLIIFSLLIALGSFITANSYFSSSFWNSFVQPFIQFIVLFAGIAAITFAGVKITAQSFSFQDIVAKIGAYTIPFLGLAIIGSILAMLNIPFAGTFIMLSLIGPLLIVPTFIFLEKPAAGFDRIYVLLGVYVIGLILSSFLVQRAAFIFIGDLLGGIW</sequence>
<dbReference type="Proteomes" id="UP000256520">
    <property type="component" value="Unassembled WGS sequence"/>
</dbReference>
<keyword evidence="2" id="KW-0812">Transmembrane</keyword>